<dbReference type="AlphaFoldDB" id="A0A8J7NRE7"/>
<dbReference type="InterPro" id="IPR036388">
    <property type="entry name" value="WH-like_DNA-bd_sf"/>
</dbReference>
<evidence type="ECO:0000259" key="2">
    <source>
        <dbReference type="PROSITE" id="PS50186"/>
    </source>
</evidence>
<dbReference type="Proteomes" id="UP000736164">
    <property type="component" value="Unassembled WGS sequence"/>
</dbReference>
<dbReference type="InterPro" id="IPR036390">
    <property type="entry name" value="WH_DNA-bd_sf"/>
</dbReference>
<dbReference type="InterPro" id="IPR008936">
    <property type="entry name" value="Rho_GTPase_activation_prot"/>
</dbReference>
<comment type="caution">
    <text evidence="3">The sequence shown here is derived from an EMBL/GenBank/DDBJ whole genome shotgun (WGS) entry which is preliminary data.</text>
</comment>
<dbReference type="CDD" id="cd04405">
    <property type="entry name" value="RhoGAP_BRCC3-like"/>
    <property type="match status" value="1"/>
</dbReference>
<dbReference type="SMART" id="SM00049">
    <property type="entry name" value="DEP"/>
    <property type="match status" value="1"/>
</dbReference>
<feature type="compositionally biased region" description="Pro residues" evidence="1">
    <location>
        <begin position="81"/>
        <end position="92"/>
    </location>
</feature>
<accession>A0A8J7NRE7</accession>
<dbReference type="EMBL" id="JAAWVO010030958">
    <property type="protein sequence ID" value="MBN3316569.1"/>
    <property type="molecule type" value="Genomic_DNA"/>
</dbReference>
<protein>
    <submittedName>
        <fullName evidence="3">DEP1B protein</fullName>
    </submittedName>
</protein>
<sequence length="644" mass="74393">MPLRRHRMHFRSYDSCFTASEAADWLHELLRSNNNFGPEVTRTQTIQLLKKFLKNHVIQDIKGRWGTEHFEDNGHLYRFPPSSPLKPLPKRPQNPESTSIPRFPNWDDYEQRDMQENVPVKPIIVVQVHECKLIRRREITPRHVEQIWKSMTLAHLQRVLGLKSLDGVLDAKHLNPKYIIHNVYNINKQGVVVLEDKSQELPHWVLSAMKCLASWPNGSELKQPMYPGFERDVFRTVADYFQKLKEPLLTFQLYEMFVNILGENLLIIMLTFNEYTVVSKFGNAIQGGFGKQKHNSSLFTSLNSLCKVLQTLYSQTYHLVAFFFTLIPGLLHTLQQLTGSCLKCSTGIDEEIGLLLHFKLILIRSEQNCSEKLSHVGNQNARMPELSCSLLQILFSPSLINFIIPVVTKINTVKGVLQKQQVATEALQVCCLLLPPENRRKLQLLMRLMARILQNTKIPPLNNAIGTRTLVVQTFSRCILCSADEVDLDELLATKLVTFMMDHYEDILKVPSRLQKSVEEHLSQLQRVQIKYAGADADASFVSHSYCKQISKEEFEEQRANSTRAPMAELLEGIIKDTELSVKDKKKKLKQFQKSYPDIYKMRFPTVESEAALFPEKPKLKPQLMFFTLKKPFQPFQRTRSFRA</sequence>
<dbReference type="SUPFAM" id="SSF48350">
    <property type="entry name" value="GTPase activation domain, GAP"/>
    <property type="match status" value="1"/>
</dbReference>
<proteinExistence type="predicted"/>
<organism evidence="3 4">
    <name type="scientific">Atractosteus spatula</name>
    <name type="common">Alligator gar</name>
    <name type="synonym">Lepisosteus spatula</name>
    <dbReference type="NCBI Taxonomy" id="7917"/>
    <lineage>
        <taxon>Eukaryota</taxon>
        <taxon>Metazoa</taxon>
        <taxon>Chordata</taxon>
        <taxon>Craniata</taxon>
        <taxon>Vertebrata</taxon>
        <taxon>Euteleostomi</taxon>
        <taxon>Actinopterygii</taxon>
        <taxon>Neopterygii</taxon>
        <taxon>Holostei</taxon>
        <taxon>Semionotiformes</taxon>
        <taxon>Lepisosteidae</taxon>
        <taxon>Atractosteus</taxon>
    </lineage>
</organism>
<gene>
    <name evidence="3" type="primary">Depdc1b</name>
    <name evidence="3" type="ORF">GTO95_0009433</name>
</gene>
<feature type="domain" description="DEP" evidence="2">
    <location>
        <begin position="1"/>
        <end position="81"/>
    </location>
</feature>
<feature type="non-terminal residue" evidence="3">
    <location>
        <position position="644"/>
    </location>
</feature>
<dbReference type="PROSITE" id="PS50186">
    <property type="entry name" value="DEP"/>
    <property type="match status" value="1"/>
</dbReference>
<evidence type="ECO:0000256" key="1">
    <source>
        <dbReference type="SAM" id="MobiDB-lite"/>
    </source>
</evidence>
<keyword evidence="4" id="KW-1185">Reference proteome</keyword>
<dbReference type="InterPro" id="IPR000591">
    <property type="entry name" value="DEP_dom"/>
</dbReference>
<dbReference type="PANTHER" id="PTHR16206">
    <property type="entry name" value="DEP DOMAIN-CONTAINING"/>
    <property type="match status" value="1"/>
</dbReference>
<feature type="region of interest" description="Disordered" evidence="1">
    <location>
        <begin position="76"/>
        <end position="106"/>
    </location>
</feature>
<evidence type="ECO:0000313" key="3">
    <source>
        <dbReference type="EMBL" id="MBN3316569.1"/>
    </source>
</evidence>
<feature type="non-terminal residue" evidence="3">
    <location>
        <position position="1"/>
    </location>
</feature>
<dbReference type="PANTHER" id="PTHR16206:SF11">
    <property type="entry name" value="DEP DOMAIN-CONTAINING PROTEIN 1B"/>
    <property type="match status" value="1"/>
</dbReference>
<reference evidence="3" key="1">
    <citation type="journal article" date="2021" name="Cell">
        <title>Tracing the genetic footprints of vertebrate landing in non-teleost ray-finned fishes.</title>
        <authorList>
            <person name="Bi X."/>
            <person name="Wang K."/>
            <person name="Yang L."/>
            <person name="Pan H."/>
            <person name="Jiang H."/>
            <person name="Wei Q."/>
            <person name="Fang M."/>
            <person name="Yu H."/>
            <person name="Zhu C."/>
            <person name="Cai Y."/>
            <person name="He Y."/>
            <person name="Gan X."/>
            <person name="Zeng H."/>
            <person name="Yu D."/>
            <person name="Zhu Y."/>
            <person name="Jiang H."/>
            <person name="Qiu Q."/>
            <person name="Yang H."/>
            <person name="Zhang Y.E."/>
            <person name="Wang W."/>
            <person name="Zhu M."/>
            <person name="He S."/>
            <person name="Zhang G."/>
        </authorList>
    </citation>
    <scope>NUCLEOTIDE SEQUENCE</scope>
    <source>
        <strain evidence="3">Allg_001</strain>
    </source>
</reference>
<dbReference type="SUPFAM" id="SSF46785">
    <property type="entry name" value="Winged helix' DNA-binding domain"/>
    <property type="match status" value="1"/>
</dbReference>
<evidence type="ECO:0000313" key="4">
    <source>
        <dbReference type="Proteomes" id="UP000736164"/>
    </source>
</evidence>
<dbReference type="Gene3D" id="1.10.555.10">
    <property type="entry name" value="Rho GTPase activation protein"/>
    <property type="match status" value="1"/>
</dbReference>
<dbReference type="Pfam" id="PF00610">
    <property type="entry name" value="DEP"/>
    <property type="match status" value="1"/>
</dbReference>
<dbReference type="Gene3D" id="1.10.10.10">
    <property type="entry name" value="Winged helix-like DNA-binding domain superfamily/Winged helix DNA-binding domain"/>
    <property type="match status" value="1"/>
</dbReference>
<name>A0A8J7NRE7_ATRSP</name>
<dbReference type="GO" id="GO:0035556">
    <property type="term" value="P:intracellular signal transduction"/>
    <property type="evidence" value="ECO:0007669"/>
    <property type="project" value="InterPro"/>
</dbReference>